<keyword evidence="1" id="KW-0808">Transferase</keyword>
<evidence type="ECO:0000313" key="2">
    <source>
        <dbReference type="Proteomes" id="UP001195965"/>
    </source>
</evidence>
<keyword evidence="1" id="KW-0489">Methyltransferase</keyword>
<name>A0ACD5HJG3_9PROT</name>
<dbReference type="EMBL" id="CP127526">
    <property type="protein sequence ID" value="XRI74694.1"/>
    <property type="molecule type" value="Genomic_DNA"/>
</dbReference>
<reference evidence="1 2" key="1">
    <citation type="journal article" date="2021" name="ISME J.">
        <title>Genomic evolution of the class Acidithiobacillia: deep-branching Proteobacteria living in extreme acidic conditions.</title>
        <authorList>
            <person name="Moya-Beltran A."/>
            <person name="Beard S."/>
            <person name="Rojas-Villalobos C."/>
            <person name="Issotta F."/>
            <person name="Gallardo Y."/>
            <person name="Ulloa R."/>
            <person name="Giaveno A."/>
            <person name="Degli Esposti M."/>
            <person name="Johnson D.B."/>
            <person name="Quatrini R."/>
        </authorList>
    </citation>
    <scope>NUCLEOTIDE SEQUENCE [LARGE SCALE GENOMIC DNA]</scope>
    <source>
        <strain evidence="1 2">GG1-14</strain>
    </source>
</reference>
<keyword evidence="2" id="KW-1185">Reference proteome</keyword>
<sequence>MQSPYPWIGGKGRLAQEILTRIPPPHRDRTYVEPFFGGGAVYFAQRPSGVEVINDLNSEVIHFFRVLRDRESFDALLWFLQSTPYSREMFYAWRKVDPASLPDINRAARFFYIARSAFAGQSTGRTPSWAFARSTDNRARSLAAVVDHDLIHVRDRLRNTLIEHDDAIKVIQRYDSPSAVIYCDPPYVQGTRSDGGYQDEMDDYDHERLLRVLKGSEGFVALSGYPSELYRDVLESEPGWSFVDFDMLCRANQSTQVSDEIDRQRTERLWMNHRLTEWVAQKKNSQASIFDLLDVGGA</sequence>
<evidence type="ECO:0000313" key="1">
    <source>
        <dbReference type="EMBL" id="XRI74694.1"/>
    </source>
</evidence>
<dbReference type="Proteomes" id="UP001195965">
    <property type="component" value="Chromosome"/>
</dbReference>
<protein>
    <submittedName>
        <fullName evidence="1">DNA adenine methylase</fullName>
    </submittedName>
</protein>
<organism evidence="1 2">
    <name type="scientific">Acidithiobacillus montserratensis</name>
    <dbReference type="NCBI Taxonomy" id="2729135"/>
    <lineage>
        <taxon>Bacteria</taxon>
        <taxon>Pseudomonadati</taxon>
        <taxon>Pseudomonadota</taxon>
        <taxon>Acidithiobacillia</taxon>
        <taxon>Acidithiobacillales</taxon>
        <taxon>Acidithiobacillaceae</taxon>
        <taxon>Acidithiobacillus</taxon>
    </lineage>
</organism>
<accession>A0ACD5HJG3</accession>
<gene>
    <name evidence="1" type="ORF">HHS34_005730</name>
</gene>
<proteinExistence type="predicted"/>